<dbReference type="InterPro" id="IPR018522">
    <property type="entry name" value="TopoIIA_CS"/>
</dbReference>
<keyword evidence="9 10" id="KW-0413">Isomerase</keyword>
<feature type="site" description="Interaction with DNA" evidence="10">
    <location>
        <position position="644"/>
    </location>
</feature>
<dbReference type="Pfam" id="PF02518">
    <property type="entry name" value="HATPase_c"/>
    <property type="match status" value="1"/>
</dbReference>
<dbReference type="InterPro" id="IPR013760">
    <property type="entry name" value="Topo_IIA-like_dom_sf"/>
</dbReference>
<evidence type="ECO:0000259" key="11">
    <source>
        <dbReference type="PROSITE" id="PS50880"/>
    </source>
</evidence>
<dbReference type="EC" id="5.6.2.2" evidence="10"/>
<gene>
    <name evidence="10 12" type="primary">parE</name>
    <name evidence="12" type="ORF">K3148_12150</name>
</gene>
<dbReference type="PANTHER" id="PTHR45866:SF4">
    <property type="entry name" value="DNA TOPOISOMERASE 4 SUBUNIT B"/>
    <property type="match status" value="1"/>
</dbReference>
<dbReference type="Gene3D" id="3.30.565.10">
    <property type="entry name" value="Histidine kinase-like ATPase, C-terminal domain"/>
    <property type="match status" value="1"/>
</dbReference>
<organism evidence="12 13">
    <name type="scientific">Qipengyuania aurantiaca</name>
    <dbReference type="NCBI Taxonomy" id="2867233"/>
    <lineage>
        <taxon>Bacteria</taxon>
        <taxon>Pseudomonadati</taxon>
        <taxon>Pseudomonadota</taxon>
        <taxon>Alphaproteobacteria</taxon>
        <taxon>Sphingomonadales</taxon>
        <taxon>Erythrobacteraceae</taxon>
        <taxon>Qipengyuania</taxon>
    </lineage>
</organism>
<evidence type="ECO:0000256" key="3">
    <source>
        <dbReference type="ARBA" id="ARBA00022723"/>
    </source>
</evidence>
<evidence type="ECO:0000256" key="7">
    <source>
        <dbReference type="ARBA" id="ARBA00023029"/>
    </source>
</evidence>
<keyword evidence="6" id="KW-0460">Magnesium</keyword>
<dbReference type="InterPro" id="IPR013759">
    <property type="entry name" value="Topo_IIA_B_C"/>
</dbReference>
<feature type="binding site" evidence="10">
    <location>
        <position position="56"/>
    </location>
    <ligand>
        <name>ATP</name>
        <dbReference type="ChEBI" id="CHEBI:30616"/>
    </ligand>
</feature>
<keyword evidence="7 10" id="KW-0799">Topoisomerase</keyword>
<evidence type="ECO:0000256" key="5">
    <source>
        <dbReference type="ARBA" id="ARBA00022840"/>
    </source>
</evidence>
<dbReference type="RefSeq" id="WP_221425027.1">
    <property type="nucleotide sequence ID" value="NZ_CP081295.1"/>
</dbReference>
<feature type="binding site" evidence="10">
    <location>
        <position position="16"/>
    </location>
    <ligand>
        <name>ATP</name>
        <dbReference type="ChEBI" id="CHEBI:30616"/>
    </ligand>
</feature>
<dbReference type="PANTHER" id="PTHR45866">
    <property type="entry name" value="DNA GYRASE/TOPOISOMERASE SUBUNIT B"/>
    <property type="match status" value="1"/>
</dbReference>
<dbReference type="SUPFAM" id="SSF54211">
    <property type="entry name" value="Ribosomal protein S5 domain 2-like"/>
    <property type="match status" value="1"/>
</dbReference>
<dbReference type="Proteomes" id="UP000824281">
    <property type="component" value="Chromosome"/>
</dbReference>
<feature type="binding site" evidence="10">
    <location>
        <begin position="125"/>
        <end position="131"/>
    </location>
    <ligand>
        <name>ATP</name>
        <dbReference type="ChEBI" id="CHEBI:30616"/>
    </ligand>
</feature>
<dbReference type="CDD" id="cd16928">
    <property type="entry name" value="HATPase_GyrB-like"/>
    <property type="match status" value="1"/>
</dbReference>
<dbReference type="Gene3D" id="3.30.230.10">
    <property type="match status" value="1"/>
</dbReference>
<comment type="subunit">
    <text evidence="10">Heterotetramer composed of ParC and ParE.</text>
</comment>
<dbReference type="InterPro" id="IPR005737">
    <property type="entry name" value="TopoIV_B_Gneg"/>
</dbReference>
<comment type="function">
    <text evidence="10">Topoisomerase IV is essential for chromosome segregation. It relaxes supercoiled DNA. Performs the decatenation events required during the replication of a circular DNA molecule.</text>
</comment>
<comment type="cofactor">
    <cofactor evidence="2">
        <name>Mg(2+)</name>
        <dbReference type="ChEBI" id="CHEBI:18420"/>
    </cofactor>
</comment>
<dbReference type="InterPro" id="IPR001241">
    <property type="entry name" value="Topo_IIA"/>
</dbReference>
<dbReference type="Pfam" id="PF00986">
    <property type="entry name" value="DNA_gyraseB_C"/>
    <property type="match status" value="1"/>
</dbReference>
<dbReference type="PROSITE" id="PS50880">
    <property type="entry name" value="TOPRIM"/>
    <property type="match status" value="1"/>
</dbReference>
<evidence type="ECO:0000256" key="4">
    <source>
        <dbReference type="ARBA" id="ARBA00022741"/>
    </source>
</evidence>
<protein>
    <recommendedName>
        <fullName evidence="10">DNA topoisomerase 4 subunit B</fullName>
        <ecNumber evidence="10">5.6.2.2</ecNumber>
    </recommendedName>
    <alternativeName>
        <fullName evidence="10">Topoisomerase IV subunit B</fullName>
    </alternativeName>
</protein>
<evidence type="ECO:0000313" key="12">
    <source>
        <dbReference type="EMBL" id="QZD89546.1"/>
    </source>
</evidence>
<dbReference type="InterPro" id="IPR002288">
    <property type="entry name" value="DNA_gyrase_B_C"/>
</dbReference>
<proteinExistence type="inferred from homology"/>
<dbReference type="PRINTS" id="PR01159">
    <property type="entry name" value="DNAGYRASEB"/>
</dbReference>
<evidence type="ECO:0000256" key="6">
    <source>
        <dbReference type="ARBA" id="ARBA00022842"/>
    </source>
</evidence>
<dbReference type="SMART" id="SM00387">
    <property type="entry name" value="HATPase_c"/>
    <property type="match status" value="1"/>
</dbReference>
<keyword evidence="3" id="KW-0479">Metal-binding</keyword>
<dbReference type="NCBIfam" id="TIGR01055">
    <property type="entry name" value="parE_Gneg"/>
    <property type="match status" value="1"/>
</dbReference>
<dbReference type="SUPFAM" id="SSF55874">
    <property type="entry name" value="ATPase domain of HSP90 chaperone/DNA topoisomerase II/histidine kinase"/>
    <property type="match status" value="1"/>
</dbReference>
<comment type="catalytic activity">
    <reaction evidence="1 10">
        <text>ATP-dependent breakage, passage and rejoining of double-stranded DNA.</text>
        <dbReference type="EC" id="5.6.2.2"/>
    </reaction>
</comment>
<feature type="binding site" evidence="10">
    <location>
        <position position="83"/>
    </location>
    <ligand>
        <name>ATP</name>
        <dbReference type="ChEBI" id="CHEBI:30616"/>
    </ligand>
</feature>
<dbReference type="PROSITE" id="PS00177">
    <property type="entry name" value="TOPOISOMERASE_II"/>
    <property type="match status" value="1"/>
</dbReference>
<dbReference type="InterPro" id="IPR036890">
    <property type="entry name" value="HATPase_C_sf"/>
</dbReference>
<dbReference type="Gene3D" id="3.40.50.670">
    <property type="match status" value="1"/>
</dbReference>
<dbReference type="InterPro" id="IPR000565">
    <property type="entry name" value="Topo_IIA_B"/>
</dbReference>
<keyword evidence="4 10" id="KW-0547">Nucleotide-binding</keyword>
<keyword evidence="8 10" id="KW-0238">DNA-binding</keyword>
<dbReference type="InterPro" id="IPR003594">
    <property type="entry name" value="HATPase_dom"/>
</dbReference>
<dbReference type="SMART" id="SM00433">
    <property type="entry name" value="TOP2c"/>
    <property type="match status" value="1"/>
</dbReference>
<dbReference type="Pfam" id="PF00204">
    <property type="entry name" value="DNA_gyraseB"/>
    <property type="match status" value="1"/>
</dbReference>
<dbReference type="InterPro" id="IPR014721">
    <property type="entry name" value="Ribsml_uS5_D2-typ_fold_subgr"/>
</dbReference>
<dbReference type="CDD" id="cd00822">
    <property type="entry name" value="TopoII_Trans_DNA_gyrase"/>
    <property type="match status" value="1"/>
</dbReference>
<sequence length="662" mass="73084">MSDDLFENTPTSSGDYDASSIEVLEGLEPVRRRPGMYIGGTDDRALHHLVAEVLDNSMDEAVAGHASRIEVRLEEGNRVTITDNGRGMPVAEHPKYPGKSTLEVILTTLHSGGKFSGKAYATSGGLHGVGVSVVNALSDYTRVEVARDKTLYAQEFSKGAPKGGIEELGPTPNRRGTTVTFIPDTEIFGDRKFNPKRLFKLARSKAYLFAGVEIRWKCAESLASEEVPAEAVFKFPGGLADHLAEQLNGRECVTAQPFAGKQAFPEADGLEQGSVEWAIAWPLYSDGSTSWYCNTVPTPDGGTHEQGLRAAITKGLRAFGELTGTKKAKDLTADDIMVGGDVMLSVFIRDPQFQSQTKDRLTSPEAARLVENAVRDHFDHFLADNMERGKALLGQVMERMDERLRRKQEREIKRKTATNAKKLRLPGKLTDCSGEGDGETELFIVEGDSAGGSAKQARNRKTQAILPIRGKILNVASATADKIRANSEIADLSLAMGCGTRKDCDAENLRYDRIIIMTDADVDGAHIATLLMTFFFQEMPDIVRNGHLYLAQPPLYRLTAGKESRYARDDEHRKELEETVFKGKKVEVGRFKGLGEMNPAQLRETTMDPDTRSLIRITLPAEFEQRAVVKELVDQLMGRNPEHRFNFIQNNAGEFDRDMIDA</sequence>
<dbReference type="HAMAP" id="MF_00938">
    <property type="entry name" value="ParE_type1"/>
    <property type="match status" value="1"/>
</dbReference>
<dbReference type="Pfam" id="PF01751">
    <property type="entry name" value="Toprim"/>
    <property type="match status" value="1"/>
</dbReference>
<dbReference type="InterPro" id="IPR006171">
    <property type="entry name" value="TOPRIM_dom"/>
</dbReference>
<comment type="similarity">
    <text evidence="10">Belongs to the type II topoisomerase family. ParE type 1 subfamily.</text>
</comment>
<evidence type="ECO:0000256" key="2">
    <source>
        <dbReference type="ARBA" id="ARBA00001946"/>
    </source>
</evidence>
<dbReference type="EMBL" id="CP081295">
    <property type="protein sequence ID" value="QZD89546.1"/>
    <property type="molecule type" value="Genomic_DNA"/>
</dbReference>
<evidence type="ECO:0000256" key="1">
    <source>
        <dbReference type="ARBA" id="ARBA00000185"/>
    </source>
</evidence>
<feature type="site" description="Interaction with DNA" evidence="10">
    <location>
        <position position="474"/>
    </location>
</feature>
<evidence type="ECO:0000256" key="10">
    <source>
        <dbReference type="HAMAP-Rule" id="MF_00938"/>
    </source>
</evidence>
<dbReference type="InterPro" id="IPR013506">
    <property type="entry name" value="Topo_IIA_bsu_dom2"/>
</dbReference>
<keyword evidence="13" id="KW-1185">Reference proteome</keyword>
<evidence type="ECO:0000256" key="8">
    <source>
        <dbReference type="ARBA" id="ARBA00023125"/>
    </source>
</evidence>
<evidence type="ECO:0000256" key="9">
    <source>
        <dbReference type="ARBA" id="ARBA00023235"/>
    </source>
</evidence>
<keyword evidence="5 10" id="KW-0067">ATP-binding</keyword>
<name>A0ABX8ZKK4_9SPHN</name>
<reference evidence="12 13" key="1">
    <citation type="submission" date="2021-08" db="EMBL/GenBank/DDBJ databases">
        <title>Comparative Genomics Analysis of the Genus Qipengyuania Reveals Extensive Genetic Diversity and Metabolic Versatility, Including the Description of Fifteen Novel Species.</title>
        <authorList>
            <person name="Liu Y."/>
        </authorList>
    </citation>
    <scope>NUCLEOTIDE SEQUENCE [LARGE SCALE GENOMIC DNA]</scope>
    <source>
        <strain evidence="12 13">1NDH13</strain>
    </source>
</reference>
<feature type="site" description="Interaction with DNA" evidence="10">
    <location>
        <position position="526"/>
    </location>
</feature>
<evidence type="ECO:0000313" key="13">
    <source>
        <dbReference type="Proteomes" id="UP000824281"/>
    </source>
</evidence>
<feature type="domain" description="Toprim" evidence="11">
    <location>
        <begin position="440"/>
        <end position="554"/>
    </location>
</feature>
<dbReference type="InterPro" id="IPR020568">
    <property type="entry name" value="Ribosomal_Su5_D2-typ_SF"/>
</dbReference>
<dbReference type="PRINTS" id="PR00418">
    <property type="entry name" value="TPI2FAMILY"/>
</dbReference>
<accession>A0ABX8ZKK4</accession>
<feature type="binding site" evidence="10">
    <location>
        <position position="358"/>
    </location>
    <ligand>
        <name>ATP</name>
        <dbReference type="ChEBI" id="CHEBI:30616"/>
    </ligand>
</feature>
<dbReference type="SUPFAM" id="SSF56719">
    <property type="entry name" value="Type II DNA topoisomerase"/>
    <property type="match status" value="1"/>
</dbReference>
<dbReference type="GO" id="GO:0003918">
    <property type="term" value="F:DNA topoisomerase type II (double strand cut, ATP-hydrolyzing) activity"/>
    <property type="evidence" value="ECO:0007669"/>
    <property type="project" value="UniProtKB-EC"/>
</dbReference>